<keyword evidence="2" id="KW-1185">Reference proteome</keyword>
<accession>A0A2M9FW74</accession>
<sequence>MKLLTDDIRAKLIANGRKNAERLADPDNEDGNTHDFRPVVKLFNPCGAGTWLLTEIDPEDTDIAYGLCDLGMGCPELGTVRISELERVRLMGGALGIERDCHWTADKTLSAYADEARRLGYIKA</sequence>
<evidence type="ECO:0000313" key="1">
    <source>
        <dbReference type="EMBL" id="PJK27693.1"/>
    </source>
</evidence>
<protein>
    <submittedName>
        <fullName evidence="1">Transposase</fullName>
    </submittedName>
</protein>
<dbReference type="Proteomes" id="UP000229498">
    <property type="component" value="Unassembled WGS sequence"/>
</dbReference>
<gene>
    <name evidence="1" type="ORF">CVT23_21000</name>
</gene>
<dbReference type="EMBL" id="PHIG01000059">
    <property type="protein sequence ID" value="PJK27693.1"/>
    <property type="molecule type" value="Genomic_DNA"/>
</dbReference>
<dbReference type="RefSeq" id="WP_109792435.1">
    <property type="nucleotide sequence ID" value="NZ_PHIG01000059.1"/>
</dbReference>
<comment type="caution">
    <text evidence="1">The sequence shown here is derived from an EMBL/GenBank/DDBJ whole genome shotgun (WGS) entry which is preliminary data.</text>
</comment>
<evidence type="ECO:0000313" key="2">
    <source>
        <dbReference type="Proteomes" id="UP000229498"/>
    </source>
</evidence>
<dbReference type="InterPro" id="IPR021341">
    <property type="entry name" value="DUF2958"/>
</dbReference>
<name>A0A2M9FW74_9PROT</name>
<reference evidence="1 2" key="1">
    <citation type="submission" date="2017-11" db="EMBL/GenBank/DDBJ databases">
        <title>Draft genome sequence of Rhizobiales bacterium SY3-13.</title>
        <authorList>
            <person name="Sun C."/>
        </authorList>
    </citation>
    <scope>NUCLEOTIDE SEQUENCE [LARGE SCALE GENOMIC DNA]</scope>
    <source>
        <strain evidence="1 2">SY3-13</strain>
    </source>
</reference>
<dbReference type="AlphaFoldDB" id="A0A2M9FW74"/>
<organism evidence="1 2">
    <name type="scientific">Minwuia thermotolerans</name>
    <dbReference type="NCBI Taxonomy" id="2056226"/>
    <lineage>
        <taxon>Bacteria</taxon>
        <taxon>Pseudomonadati</taxon>
        <taxon>Pseudomonadota</taxon>
        <taxon>Alphaproteobacteria</taxon>
        <taxon>Minwuiales</taxon>
        <taxon>Minwuiaceae</taxon>
        <taxon>Minwuia</taxon>
    </lineage>
</organism>
<dbReference type="OrthoDB" id="1070337at2"/>
<dbReference type="Pfam" id="PF11171">
    <property type="entry name" value="DUF2958"/>
    <property type="match status" value="1"/>
</dbReference>
<proteinExistence type="predicted"/>